<dbReference type="Proteomes" id="UP000004994">
    <property type="component" value="Chromosome 9"/>
</dbReference>
<dbReference type="Gramene" id="Solyc09g061827.1.1">
    <property type="protein sequence ID" value="Solyc09g061827.1.1"/>
    <property type="gene ID" value="Solyc09g061827.1"/>
</dbReference>
<keyword evidence="2" id="KW-1185">Reference proteome</keyword>
<name>A0A3Q7I4M2_SOLLC</name>
<dbReference type="InParanoid" id="A0A3Q7I4M2"/>
<reference evidence="1" key="1">
    <citation type="journal article" date="2012" name="Nature">
        <title>The tomato genome sequence provides insights into fleshy fruit evolution.</title>
        <authorList>
            <consortium name="Tomato Genome Consortium"/>
        </authorList>
    </citation>
    <scope>NUCLEOTIDE SEQUENCE [LARGE SCALE GENOMIC DNA]</scope>
    <source>
        <strain evidence="1">cv. Heinz 1706</strain>
    </source>
</reference>
<evidence type="ECO:0000313" key="1">
    <source>
        <dbReference type="EnsemblPlants" id="Solyc09g061827.1.1"/>
    </source>
</evidence>
<sequence length="172" mass="19774">MPLNNLIQPPLHRQATFPPASHLSPSPLLFPAPPVNQKQVVLSNSLSPEIKSTESRDLMTVYGNGEKWHNLVAKKELLFSCFVSICCEMASRSHTNMWVMKEYGVKESWKMFIIKYSHDFMGYDFLYLPFCMSIEGEILFKIGSVLLTYSQINDSMRFPKFQNYGHLGETKN</sequence>
<accession>A0A3Q7I4M2</accession>
<dbReference type="AlphaFoldDB" id="A0A3Q7I4M2"/>
<dbReference type="EnsemblPlants" id="Solyc09g061827.1.1">
    <property type="protein sequence ID" value="Solyc09g061827.1.1"/>
    <property type="gene ID" value="Solyc09g061827.1"/>
</dbReference>
<proteinExistence type="predicted"/>
<organism evidence="1">
    <name type="scientific">Solanum lycopersicum</name>
    <name type="common">Tomato</name>
    <name type="synonym">Lycopersicon esculentum</name>
    <dbReference type="NCBI Taxonomy" id="4081"/>
    <lineage>
        <taxon>Eukaryota</taxon>
        <taxon>Viridiplantae</taxon>
        <taxon>Streptophyta</taxon>
        <taxon>Embryophyta</taxon>
        <taxon>Tracheophyta</taxon>
        <taxon>Spermatophyta</taxon>
        <taxon>Magnoliopsida</taxon>
        <taxon>eudicotyledons</taxon>
        <taxon>Gunneridae</taxon>
        <taxon>Pentapetalae</taxon>
        <taxon>asterids</taxon>
        <taxon>lamiids</taxon>
        <taxon>Solanales</taxon>
        <taxon>Solanaceae</taxon>
        <taxon>Solanoideae</taxon>
        <taxon>Solaneae</taxon>
        <taxon>Solanum</taxon>
        <taxon>Solanum subgen. Lycopersicon</taxon>
    </lineage>
</organism>
<evidence type="ECO:0000313" key="2">
    <source>
        <dbReference type="Proteomes" id="UP000004994"/>
    </source>
</evidence>
<protein>
    <recommendedName>
        <fullName evidence="3">F-box associated domain-containing protein</fullName>
    </recommendedName>
</protein>
<reference evidence="1" key="2">
    <citation type="submission" date="2019-01" db="UniProtKB">
        <authorList>
            <consortium name="EnsemblPlants"/>
        </authorList>
    </citation>
    <scope>IDENTIFICATION</scope>
    <source>
        <strain evidence="1">cv. Heinz 1706</strain>
    </source>
</reference>
<evidence type="ECO:0008006" key="3">
    <source>
        <dbReference type="Google" id="ProtNLM"/>
    </source>
</evidence>